<gene>
    <name evidence="2" type="ORF">EQM13_10445</name>
</gene>
<evidence type="ECO:0000313" key="2">
    <source>
        <dbReference type="EMBL" id="QAT61974.1"/>
    </source>
</evidence>
<feature type="domain" description="AbiEi antitoxin N-terminal" evidence="1">
    <location>
        <begin position="22"/>
        <end position="53"/>
    </location>
</feature>
<keyword evidence="3" id="KW-1185">Reference proteome</keyword>
<evidence type="ECO:0000313" key="3">
    <source>
        <dbReference type="Proteomes" id="UP000287969"/>
    </source>
</evidence>
<accession>A0A410QDL8</accession>
<organism evidence="2 3">
    <name type="scientific">Acidilutibacter cellobiosedens</name>
    <dbReference type="NCBI Taxonomy" id="2507161"/>
    <lineage>
        <taxon>Bacteria</taxon>
        <taxon>Bacillati</taxon>
        <taxon>Bacillota</taxon>
        <taxon>Tissierellia</taxon>
        <taxon>Tissierellales</taxon>
        <taxon>Acidilutibacteraceae</taxon>
        <taxon>Acidilutibacter</taxon>
    </lineage>
</organism>
<sequence>MDYYKRIEKIINEQNGTLLSLDLDKNKIPRTYLSMLVAEGKIEKIGRGVYVLPDLLEDEMYIMQKKYPKLIYSHETALFLHELSDRTPFEYSATVPSGYKVVSNISERFKIYYIKKDLHLMGVIEGKTSFGNTIRIYNVERTICDILRSRNRIDIQIFTDALKRVVNKKQLDYALLMEYARKLDVEKILNTYMEVLL</sequence>
<dbReference type="KEGG" id="spoa:EQM13_10445"/>
<evidence type="ECO:0000259" key="1">
    <source>
        <dbReference type="Pfam" id="PF13338"/>
    </source>
</evidence>
<reference evidence="3" key="1">
    <citation type="submission" date="2019-01" db="EMBL/GenBank/DDBJ databases">
        <title>Draft genomes of a novel of Sporanaerobacter strains.</title>
        <authorList>
            <person name="Ma S."/>
        </authorList>
    </citation>
    <scope>NUCLEOTIDE SEQUENCE [LARGE SCALE GENOMIC DNA]</scope>
    <source>
        <strain evidence="3">NJN-17</strain>
    </source>
</reference>
<dbReference type="Pfam" id="PF13338">
    <property type="entry name" value="AbiEi_4"/>
    <property type="match status" value="1"/>
</dbReference>
<dbReference type="Proteomes" id="UP000287969">
    <property type="component" value="Chromosome"/>
</dbReference>
<name>A0A410QDL8_9FIRM</name>
<dbReference type="EMBL" id="CP035282">
    <property type="protein sequence ID" value="QAT61974.1"/>
    <property type="molecule type" value="Genomic_DNA"/>
</dbReference>
<proteinExistence type="predicted"/>
<dbReference type="OrthoDB" id="9801429at2"/>
<dbReference type="RefSeq" id="WP_114218910.1">
    <property type="nucleotide sequence ID" value="NZ_CP035282.1"/>
</dbReference>
<dbReference type="AlphaFoldDB" id="A0A410QDL8"/>
<dbReference type="InterPro" id="IPR025159">
    <property type="entry name" value="AbiEi_N"/>
</dbReference>
<protein>
    <submittedName>
        <fullName evidence="2">Abortive phage infection protein</fullName>
    </submittedName>
</protein>